<dbReference type="InterPro" id="IPR011227">
    <property type="entry name" value="UCP029730"/>
</dbReference>
<reference evidence="1" key="2">
    <citation type="submission" date="2020-09" db="EMBL/GenBank/DDBJ databases">
        <authorList>
            <person name="Sun Q."/>
            <person name="Zhou Y."/>
        </authorList>
    </citation>
    <scope>NUCLEOTIDE SEQUENCE</scope>
    <source>
        <strain evidence="1">CGMCC 1.15880</strain>
    </source>
</reference>
<name>A0A916QX40_9RHOB</name>
<dbReference type="InterPro" id="IPR007709">
    <property type="entry name" value="N-FG_amidohydro"/>
</dbReference>
<gene>
    <name evidence="1" type="ORF">GCM10011498_16430</name>
</gene>
<accession>A0A916QX40</accession>
<dbReference type="PIRSF" id="PIRSF029730">
    <property type="entry name" value="UCP029730"/>
    <property type="match status" value="1"/>
</dbReference>
<organism evidence="1 2">
    <name type="scientific">Neptunicoccus cionae</name>
    <dbReference type="NCBI Taxonomy" id="2035344"/>
    <lineage>
        <taxon>Bacteria</taxon>
        <taxon>Pseudomonadati</taxon>
        <taxon>Pseudomonadota</taxon>
        <taxon>Alphaproteobacteria</taxon>
        <taxon>Rhodobacterales</taxon>
        <taxon>Paracoccaceae</taxon>
        <taxon>Neptunicoccus</taxon>
    </lineage>
</organism>
<dbReference type="Gene3D" id="3.40.630.40">
    <property type="entry name" value="Zn-dependent exopeptidases"/>
    <property type="match status" value="1"/>
</dbReference>
<keyword evidence="2" id="KW-1185">Reference proteome</keyword>
<protein>
    <submittedName>
        <fullName evidence="1">N-formylglutamate amidohydrolase</fullName>
    </submittedName>
</protein>
<comment type="caution">
    <text evidence="1">The sequence shown here is derived from an EMBL/GenBank/DDBJ whole genome shotgun (WGS) entry which is preliminary data.</text>
</comment>
<evidence type="ECO:0000313" key="1">
    <source>
        <dbReference type="EMBL" id="GGA16649.1"/>
    </source>
</evidence>
<dbReference type="Proteomes" id="UP000628017">
    <property type="component" value="Unassembled WGS sequence"/>
</dbReference>
<dbReference type="EMBL" id="BMKA01000002">
    <property type="protein sequence ID" value="GGA16649.1"/>
    <property type="molecule type" value="Genomic_DNA"/>
</dbReference>
<dbReference type="RefSeq" id="WP_188673221.1">
    <property type="nucleotide sequence ID" value="NZ_BMKA01000002.1"/>
</dbReference>
<reference evidence="1" key="1">
    <citation type="journal article" date="2014" name="Int. J. Syst. Evol. Microbiol.">
        <title>Complete genome sequence of Corynebacterium casei LMG S-19264T (=DSM 44701T), isolated from a smear-ripened cheese.</title>
        <authorList>
            <consortium name="US DOE Joint Genome Institute (JGI-PGF)"/>
            <person name="Walter F."/>
            <person name="Albersmeier A."/>
            <person name="Kalinowski J."/>
            <person name="Ruckert C."/>
        </authorList>
    </citation>
    <scope>NUCLEOTIDE SEQUENCE</scope>
    <source>
        <strain evidence="1">CGMCC 1.15880</strain>
    </source>
</reference>
<dbReference type="AlphaFoldDB" id="A0A916QX40"/>
<evidence type="ECO:0000313" key="2">
    <source>
        <dbReference type="Proteomes" id="UP000628017"/>
    </source>
</evidence>
<sequence>MAATKAEDVVEVHTPAGASPVVLVCEHASSFIPPHLHDLGLAEADRLSHAAWDPGALGVARHMSERLNAKLVASKVSRLVYDCNRPPSAPDAMPARSELVVVPGNGELDDADRRARADSYYHPFRELLADSVAATAATGVTPVLVTVHSFTPIYHGNPRAVEIGILHDSDTRLADGMLAAAKGNPLDVQRNEPYGPEHGVTHTLKEHGIANGYANVMLEIRNDLIVTQQQQQDMGDTICDWLVASLDRLDQEGQA</sequence>
<proteinExistence type="predicted"/>
<dbReference type="SUPFAM" id="SSF53187">
    <property type="entry name" value="Zn-dependent exopeptidases"/>
    <property type="match status" value="1"/>
</dbReference>
<dbReference type="Pfam" id="PF05013">
    <property type="entry name" value="FGase"/>
    <property type="match status" value="1"/>
</dbReference>